<evidence type="ECO:0000256" key="1">
    <source>
        <dbReference type="ARBA" id="ARBA00005351"/>
    </source>
</evidence>
<dbReference type="Pfam" id="PF04190">
    <property type="entry name" value="GET4"/>
    <property type="match status" value="1"/>
</dbReference>
<evidence type="ECO:0000313" key="2">
    <source>
        <dbReference type="EMBL" id="KAE8253524.1"/>
    </source>
</evidence>
<comment type="caution">
    <text evidence="2">The sequence shown here is derived from an EMBL/GenBank/DDBJ whole genome shotgun (WGS) entry which is preliminary data.</text>
</comment>
<dbReference type="AlphaFoldDB" id="A0A8X7MYJ5"/>
<dbReference type="GO" id="GO:0045048">
    <property type="term" value="P:protein insertion into ER membrane"/>
    <property type="evidence" value="ECO:0007669"/>
    <property type="project" value="InterPro"/>
</dbReference>
<dbReference type="EMBL" id="LWDE02000088">
    <property type="protein sequence ID" value="KAE8253524.1"/>
    <property type="molecule type" value="Genomic_DNA"/>
</dbReference>
<dbReference type="PANTHER" id="PTHR12875:SF0">
    <property type="entry name" value="GOLGI TO ER TRAFFIC PROTEIN 4 HOMOLOG"/>
    <property type="match status" value="1"/>
</dbReference>
<reference evidence="2" key="2">
    <citation type="journal article" date="2019" name="IMA Fungus">
        <title>Genome sequencing and comparison of five Tilletia species to identify candidate genes for the detection of regulated species infecting wheat.</title>
        <authorList>
            <person name="Nguyen H.D.T."/>
            <person name="Sultana T."/>
            <person name="Kesanakurti P."/>
            <person name="Hambleton S."/>
        </authorList>
    </citation>
    <scope>NUCLEOTIDE SEQUENCE</scope>
    <source>
        <strain evidence="2">DAOMC 236426</strain>
    </source>
</reference>
<dbReference type="GO" id="GO:0005829">
    <property type="term" value="C:cytosol"/>
    <property type="evidence" value="ECO:0007669"/>
    <property type="project" value="TreeGrafter"/>
</dbReference>
<proteinExistence type="inferred from homology"/>
<keyword evidence="3" id="KW-1185">Reference proteome</keyword>
<organism evidence="2 3">
    <name type="scientific">Tilletia controversa</name>
    <name type="common">dwarf bunt fungus</name>
    <dbReference type="NCBI Taxonomy" id="13291"/>
    <lineage>
        <taxon>Eukaryota</taxon>
        <taxon>Fungi</taxon>
        <taxon>Dikarya</taxon>
        <taxon>Basidiomycota</taxon>
        <taxon>Ustilaginomycotina</taxon>
        <taxon>Exobasidiomycetes</taxon>
        <taxon>Tilletiales</taxon>
        <taxon>Tilletiaceae</taxon>
        <taxon>Tilletia</taxon>
    </lineage>
</organism>
<dbReference type="InterPro" id="IPR007317">
    <property type="entry name" value="GET4"/>
</dbReference>
<evidence type="ECO:0008006" key="4">
    <source>
        <dbReference type="Google" id="ProtNLM"/>
    </source>
</evidence>
<dbReference type="InterPro" id="IPR011990">
    <property type="entry name" value="TPR-like_helical_dom_sf"/>
</dbReference>
<dbReference type="PANTHER" id="PTHR12875">
    <property type="entry name" value="GOLGI TO ER TRAFFIC PROTEIN 4 HOMOLOG"/>
    <property type="match status" value="1"/>
</dbReference>
<comment type="similarity">
    <text evidence="1">Belongs to the GET4 family.</text>
</comment>
<reference evidence="2" key="1">
    <citation type="submission" date="2016-04" db="EMBL/GenBank/DDBJ databases">
        <authorList>
            <person name="Nguyen H.D."/>
            <person name="Samba Siva P."/>
            <person name="Cullis J."/>
            <person name="Levesque C.A."/>
            <person name="Hambleton S."/>
        </authorList>
    </citation>
    <scope>NUCLEOTIDE SEQUENCE</scope>
    <source>
        <strain evidence="2">DAOMC 236426</strain>
    </source>
</reference>
<name>A0A8X7MYJ5_9BASI</name>
<dbReference type="Gene3D" id="1.25.40.10">
    <property type="entry name" value="Tetratricopeptide repeat domain"/>
    <property type="match status" value="1"/>
</dbReference>
<gene>
    <name evidence="2" type="ORF">A4X06_0g1378</name>
</gene>
<protein>
    <recommendedName>
        <fullName evidence="4">Golgi to ER traffic protein 4</fullName>
    </recommendedName>
</protein>
<sequence>MSGGYELHQKLRTKAVRLLKKKDYAQAISILHTGAVDLLKQKEQGSGCDIAVYLVDVYEQSDAQVNDETRGRLVEILDLTAPDFWRKKVADAALKWSAKASGQEGGDPTLRISIAQLYAREGSFHIAEPHYIAGCVKDGSAAQVDASIDDAAIPAALAQLEVDWLKQHSAATLAQEGESRAQAVIERLEVGKFALRALLPLLAQRALSASQTFLSTFTQLVTKQTDKLLIPIKPNPKPYTPQPALANIPSALTDLQIYVTSSPDLNFAQMTLGLVAQGAGYKSSRRGAVPMELRNAWISVVRQYQRENSEFFEDEEYVSDALTIISSIYFDIAPPRGQGNMLQDMMSSLFGGGGQQSKPATLALKSAGVPSLPKVEQAVVPAAPAAPIAVAAPAAPLDEEELD</sequence>
<dbReference type="Proteomes" id="UP000077684">
    <property type="component" value="Unassembled WGS sequence"/>
</dbReference>
<accession>A0A8X7MYJ5</accession>
<evidence type="ECO:0000313" key="3">
    <source>
        <dbReference type="Proteomes" id="UP000077684"/>
    </source>
</evidence>